<dbReference type="InterPro" id="IPR008271">
    <property type="entry name" value="Ser/Thr_kinase_AS"/>
</dbReference>
<dbReference type="PROSITE" id="PS00108">
    <property type="entry name" value="PROTEIN_KINASE_ST"/>
    <property type="match status" value="1"/>
</dbReference>
<dbReference type="GO" id="GO:0005737">
    <property type="term" value="C:cytoplasm"/>
    <property type="evidence" value="ECO:0007669"/>
    <property type="project" value="TreeGrafter"/>
</dbReference>
<name>G1TFS0_RABIT</name>
<dbReference type="Proteomes" id="UP000001811">
    <property type="component" value="Unplaced"/>
</dbReference>
<evidence type="ECO:0000256" key="5">
    <source>
        <dbReference type="ARBA" id="ARBA00022777"/>
    </source>
</evidence>
<evidence type="ECO:0000256" key="6">
    <source>
        <dbReference type="ARBA" id="ARBA00022840"/>
    </source>
</evidence>
<dbReference type="PROSITE" id="PS50011">
    <property type="entry name" value="PROTEIN_KINASE_DOM"/>
    <property type="match status" value="1"/>
</dbReference>
<protein>
    <recommendedName>
        <fullName evidence="1">non-specific serine/threonine protein kinase</fullName>
        <ecNumber evidence="1">2.7.11.1</ecNumber>
    </recommendedName>
</protein>
<dbReference type="GO" id="GO:0035556">
    <property type="term" value="P:intracellular signal transduction"/>
    <property type="evidence" value="ECO:0007669"/>
    <property type="project" value="TreeGrafter"/>
</dbReference>
<dbReference type="InParanoid" id="G1TFS0"/>
<keyword evidence="4" id="KW-0547">Nucleotide-binding</keyword>
<evidence type="ECO:0000256" key="3">
    <source>
        <dbReference type="ARBA" id="ARBA00022679"/>
    </source>
</evidence>
<evidence type="ECO:0000313" key="10">
    <source>
        <dbReference type="Ensembl" id="ENSOCUP00000015766.2"/>
    </source>
</evidence>
<organism evidence="10 11">
    <name type="scientific">Oryctolagus cuniculus</name>
    <name type="common">Rabbit</name>
    <dbReference type="NCBI Taxonomy" id="9986"/>
    <lineage>
        <taxon>Eukaryota</taxon>
        <taxon>Metazoa</taxon>
        <taxon>Chordata</taxon>
        <taxon>Craniata</taxon>
        <taxon>Vertebrata</taxon>
        <taxon>Euteleostomi</taxon>
        <taxon>Mammalia</taxon>
        <taxon>Eutheria</taxon>
        <taxon>Euarchontoglires</taxon>
        <taxon>Glires</taxon>
        <taxon>Lagomorpha</taxon>
        <taxon>Leporidae</taxon>
        <taxon>Oryctolagus</taxon>
    </lineage>
</organism>
<dbReference type="Gene3D" id="1.10.510.10">
    <property type="entry name" value="Transferase(Phosphotransferase) domain 1"/>
    <property type="match status" value="1"/>
</dbReference>
<dbReference type="HOGENOM" id="CLU_000288_63_0_1"/>
<keyword evidence="2" id="KW-0723">Serine/threonine-protein kinase</keyword>
<comment type="catalytic activity">
    <reaction evidence="7">
        <text>L-threonyl-[protein] + ATP = O-phospho-L-threonyl-[protein] + ADP + H(+)</text>
        <dbReference type="Rhea" id="RHEA:46608"/>
        <dbReference type="Rhea" id="RHEA-COMP:11060"/>
        <dbReference type="Rhea" id="RHEA-COMP:11605"/>
        <dbReference type="ChEBI" id="CHEBI:15378"/>
        <dbReference type="ChEBI" id="CHEBI:30013"/>
        <dbReference type="ChEBI" id="CHEBI:30616"/>
        <dbReference type="ChEBI" id="CHEBI:61977"/>
        <dbReference type="ChEBI" id="CHEBI:456216"/>
        <dbReference type="EC" id="2.7.11.1"/>
    </reaction>
</comment>
<reference evidence="10 11" key="1">
    <citation type="journal article" date="2011" name="Nature">
        <title>A high-resolution map of human evolutionary constraint using 29 mammals.</title>
        <authorList>
            <person name="Lindblad-Toh K."/>
            <person name="Garber M."/>
            <person name="Zuk O."/>
            <person name="Lin M.F."/>
            <person name="Parker B.J."/>
            <person name="Washietl S."/>
            <person name="Kheradpour P."/>
            <person name="Ernst J."/>
            <person name="Jordan G."/>
            <person name="Mauceli E."/>
            <person name="Ward L.D."/>
            <person name="Lowe C.B."/>
            <person name="Holloway A.K."/>
            <person name="Clamp M."/>
            <person name="Gnerre S."/>
            <person name="Alfoldi J."/>
            <person name="Beal K."/>
            <person name="Chang J."/>
            <person name="Clawson H."/>
            <person name="Cuff J."/>
            <person name="Di Palma F."/>
            <person name="Fitzgerald S."/>
            <person name="Flicek P."/>
            <person name="Guttman M."/>
            <person name="Hubisz M.J."/>
            <person name="Jaffe D.B."/>
            <person name="Jungreis I."/>
            <person name="Kent W.J."/>
            <person name="Kostka D."/>
            <person name="Lara M."/>
            <person name="Martins A.L."/>
            <person name="Massingham T."/>
            <person name="Moltke I."/>
            <person name="Raney B.J."/>
            <person name="Rasmussen M.D."/>
            <person name="Robinson J."/>
            <person name="Stark A."/>
            <person name="Vilella A.J."/>
            <person name="Wen J."/>
            <person name="Xie X."/>
            <person name="Zody M.C."/>
            <person name="Baldwin J."/>
            <person name="Bloom T."/>
            <person name="Chin C.W."/>
            <person name="Heiman D."/>
            <person name="Nicol R."/>
            <person name="Nusbaum C."/>
            <person name="Young S."/>
            <person name="Wilkinson J."/>
            <person name="Worley K.C."/>
            <person name="Kovar C.L."/>
            <person name="Muzny D.M."/>
            <person name="Gibbs R.A."/>
            <person name="Cree A."/>
            <person name="Dihn H.H."/>
            <person name="Fowler G."/>
            <person name="Jhangiani S."/>
            <person name="Joshi V."/>
            <person name="Lee S."/>
            <person name="Lewis L.R."/>
            <person name="Nazareth L.V."/>
            <person name="Okwuonu G."/>
            <person name="Santibanez J."/>
            <person name="Warren W.C."/>
            <person name="Mardis E.R."/>
            <person name="Weinstock G.M."/>
            <person name="Wilson R.K."/>
            <person name="Delehaunty K."/>
            <person name="Dooling D."/>
            <person name="Fronik C."/>
            <person name="Fulton L."/>
            <person name="Fulton B."/>
            <person name="Graves T."/>
            <person name="Minx P."/>
            <person name="Sodergren E."/>
            <person name="Birney E."/>
            <person name="Margulies E.H."/>
            <person name="Herrero J."/>
            <person name="Green E.D."/>
            <person name="Haussler D."/>
            <person name="Siepel A."/>
            <person name="Goldman N."/>
            <person name="Pollard K.S."/>
            <person name="Pedersen J.S."/>
            <person name="Lander E.S."/>
            <person name="Kellis M."/>
        </authorList>
    </citation>
    <scope>NUCLEOTIDE SEQUENCE [LARGE SCALE GENOMIC DNA]</scope>
    <source>
        <strain evidence="11">Thorbecke</strain>
    </source>
</reference>
<dbReference type="PRINTS" id="PR00109">
    <property type="entry name" value="TYRKINASE"/>
</dbReference>
<dbReference type="Ensembl" id="ENSOCUT00000025905.2">
    <property type="protein sequence ID" value="ENSOCUP00000015766.2"/>
    <property type="gene ID" value="ENSOCUG00000022683.2"/>
</dbReference>
<dbReference type="GO" id="GO:0005524">
    <property type="term" value="F:ATP binding"/>
    <property type="evidence" value="ECO:0007669"/>
    <property type="project" value="UniProtKB-KW"/>
</dbReference>
<comment type="catalytic activity">
    <reaction evidence="8">
        <text>L-seryl-[protein] + ATP = O-phospho-L-seryl-[protein] + ADP + H(+)</text>
        <dbReference type="Rhea" id="RHEA:17989"/>
        <dbReference type="Rhea" id="RHEA-COMP:9863"/>
        <dbReference type="Rhea" id="RHEA-COMP:11604"/>
        <dbReference type="ChEBI" id="CHEBI:15378"/>
        <dbReference type="ChEBI" id="CHEBI:29999"/>
        <dbReference type="ChEBI" id="CHEBI:30616"/>
        <dbReference type="ChEBI" id="CHEBI:83421"/>
        <dbReference type="ChEBI" id="CHEBI:456216"/>
        <dbReference type="EC" id="2.7.11.1"/>
    </reaction>
</comment>
<accession>G1TFS0</accession>
<keyword evidence="3" id="KW-0808">Transferase</keyword>
<keyword evidence="11" id="KW-1185">Reference proteome</keyword>
<evidence type="ECO:0000259" key="9">
    <source>
        <dbReference type="PROSITE" id="PS50011"/>
    </source>
</evidence>
<dbReference type="PANTHER" id="PTHR24346:SF3">
    <property type="entry name" value="GENE 10662-RELATED"/>
    <property type="match status" value="1"/>
</dbReference>
<reference evidence="10" key="2">
    <citation type="submission" date="2025-08" db="UniProtKB">
        <authorList>
            <consortium name="Ensembl"/>
        </authorList>
    </citation>
    <scope>IDENTIFICATION</scope>
    <source>
        <strain evidence="10">Thorbecke</strain>
    </source>
</reference>
<sequence>MSFQLPNSSLAWPRFFVTLQGWVPPTMEGLTAFNSEEEVLDGYQVLKITGKGSFGQVALAHHLESGTQVAVKMIATGGQNSRRFQQFCAEAEIMKGLHHPHIIKLLQLRHTAQRGYIFMEYAIKGDLRCYLIERGCLQDEEIRPIFYQTLSAVHYCHEQRIVHRDLKLENLLLDDNLNIKLTDFGLSCKLADGEHLKCLRGTLHYCAPEEFRAEAFNGYKADVWSLGVVLYTMVTKSLPFEGKDFVHLKETILSAYYRIPSYVNIELENLLDRLLTRNPEERPTVADIMGHQWLRVGHKAPETSEETENSCSVVDAMTWIDSNPLEGRVKQTDRFPGFWKNSNLLHSQIFF</sequence>
<dbReference type="Pfam" id="PF00069">
    <property type="entry name" value="Pkinase"/>
    <property type="match status" value="1"/>
</dbReference>
<evidence type="ECO:0000256" key="7">
    <source>
        <dbReference type="ARBA" id="ARBA00047899"/>
    </source>
</evidence>
<dbReference type="InterPro" id="IPR000719">
    <property type="entry name" value="Prot_kinase_dom"/>
</dbReference>
<reference evidence="10" key="3">
    <citation type="submission" date="2025-09" db="UniProtKB">
        <authorList>
            <consortium name="Ensembl"/>
        </authorList>
    </citation>
    <scope>IDENTIFICATION</scope>
    <source>
        <strain evidence="10">Thorbecke</strain>
    </source>
</reference>
<dbReference type="Bgee" id="ENSOCUG00000022683">
    <property type="expression patterns" value="Expressed in testis and 2 other cell types or tissues"/>
</dbReference>
<evidence type="ECO:0000256" key="8">
    <source>
        <dbReference type="ARBA" id="ARBA00048679"/>
    </source>
</evidence>
<dbReference type="FunFam" id="3.30.200.20:FF:000003">
    <property type="entry name" value="Non-specific serine/threonine protein kinase"/>
    <property type="match status" value="1"/>
</dbReference>
<dbReference type="InterPro" id="IPR011009">
    <property type="entry name" value="Kinase-like_dom_sf"/>
</dbReference>
<dbReference type="EC" id="2.7.11.1" evidence="1"/>
<dbReference type="AlphaFoldDB" id="G1TFS0"/>
<dbReference type="PANTHER" id="PTHR24346">
    <property type="entry name" value="MAP/MICROTUBULE AFFINITY-REGULATING KINASE"/>
    <property type="match status" value="1"/>
</dbReference>
<dbReference type="GeneTree" id="ENSGT00940000166198"/>
<evidence type="ECO:0000256" key="4">
    <source>
        <dbReference type="ARBA" id="ARBA00022741"/>
    </source>
</evidence>
<dbReference type="SMR" id="G1TFS0"/>
<feature type="domain" description="Protein kinase" evidence="9">
    <location>
        <begin position="43"/>
        <end position="294"/>
    </location>
</feature>
<keyword evidence="5" id="KW-0418">Kinase</keyword>
<evidence type="ECO:0000256" key="2">
    <source>
        <dbReference type="ARBA" id="ARBA00022527"/>
    </source>
</evidence>
<dbReference type="FunCoup" id="G1TFS0">
    <property type="interactions" value="35"/>
</dbReference>
<dbReference type="FunFam" id="1.10.510.10:FF:000571">
    <property type="entry name" value="Maternal embryonic leucine zipper kinase"/>
    <property type="match status" value="1"/>
</dbReference>
<evidence type="ECO:0000256" key="1">
    <source>
        <dbReference type="ARBA" id="ARBA00012513"/>
    </source>
</evidence>
<dbReference type="InterPro" id="IPR001245">
    <property type="entry name" value="Ser-Thr/Tyr_kinase_cat_dom"/>
</dbReference>
<dbReference type="GO" id="GO:0050321">
    <property type="term" value="F:tau-protein kinase activity"/>
    <property type="evidence" value="ECO:0007669"/>
    <property type="project" value="TreeGrafter"/>
</dbReference>
<dbReference type="SMART" id="SM00220">
    <property type="entry name" value="S_TKc"/>
    <property type="match status" value="1"/>
</dbReference>
<keyword evidence="6" id="KW-0067">ATP-binding</keyword>
<dbReference type="STRING" id="9986.ENSOCUP00000015766"/>
<dbReference type="PaxDb" id="9986-ENSOCUP00000015766"/>
<evidence type="ECO:0000313" key="11">
    <source>
        <dbReference type="Proteomes" id="UP000001811"/>
    </source>
</evidence>
<dbReference type="SUPFAM" id="SSF56112">
    <property type="entry name" value="Protein kinase-like (PK-like)"/>
    <property type="match status" value="1"/>
</dbReference>
<dbReference type="GO" id="GO:0000226">
    <property type="term" value="P:microtubule cytoskeleton organization"/>
    <property type="evidence" value="ECO:0007669"/>
    <property type="project" value="TreeGrafter"/>
</dbReference>
<proteinExistence type="predicted"/>
<dbReference type="eggNOG" id="KOG0586">
    <property type="taxonomic scope" value="Eukaryota"/>
</dbReference>